<dbReference type="PANTHER" id="PTHR34183">
    <property type="entry name" value="ENDOLYTIC PEPTIDOGLYCAN TRANSGLYCOSYLASE RLPA"/>
    <property type="match status" value="1"/>
</dbReference>
<dbReference type="SUPFAM" id="SSF50685">
    <property type="entry name" value="Barwin-like endoglucanases"/>
    <property type="match status" value="1"/>
</dbReference>
<dbReference type="HAMAP" id="MF_02071">
    <property type="entry name" value="RlpA"/>
    <property type="match status" value="1"/>
</dbReference>
<evidence type="ECO:0000256" key="4">
    <source>
        <dbReference type="RuleBase" id="RU003495"/>
    </source>
</evidence>
<dbReference type="Gene3D" id="2.40.40.10">
    <property type="entry name" value="RlpA-like domain"/>
    <property type="match status" value="1"/>
</dbReference>
<sequence>MRCLAVGLVLALAGGSEPASSRERTSHGVSSAQQGPKVAKPQRGRASFYANRFHGRRMANGRRFDRNSNMAASRSLPLGSRAQVRNLENGRTAIVSIQDRGPFTRGRVLDVSPSVATQLGMREQGTAMVEIVPLPAGGGAG</sequence>
<organism evidence="7 8">
    <name type="scientific">Roseomonas haemaphysalidis</name>
    <dbReference type="NCBI Taxonomy" id="2768162"/>
    <lineage>
        <taxon>Bacteria</taxon>
        <taxon>Pseudomonadati</taxon>
        <taxon>Pseudomonadota</taxon>
        <taxon>Alphaproteobacteria</taxon>
        <taxon>Acetobacterales</taxon>
        <taxon>Roseomonadaceae</taxon>
        <taxon>Roseomonas</taxon>
    </lineage>
</organism>
<dbReference type="Proteomes" id="UP001518989">
    <property type="component" value="Unassembled WGS sequence"/>
</dbReference>
<evidence type="ECO:0000259" key="6">
    <source>
        <dbReference type="Pfam" id="PF03330"/>
    </source>
</evidence>
<evidence type="ECO:0000256" key="3">
    <source>
        <dbReference type="HAMAP-Rule" id="MF_02071"/>
    </source>
</evidence>
<evidence type="ECO:0000256" key="1">
    <source>
        <dbReference type="ARBA" id="ARBA00023239"/>
    </source>
</evidence>
<dbReference type="NCBIfam" id="TIGR00413">
    <property type="entry name" value="rlpA"/>
    <property type="match status" value="1"/>
</dbReference>
<dbReference type="InterPro" id="IPR034718">
    <property type="entry name" value="RlpA"/>
</dbReference>
<dbReference type="Pfam" id="PF03330">
    <property type="entry name" value="DPBB_1"/>
    <property type="match status" value="1"/>
</dbReference>
<comment type="similarity">
    <text evidence="3 4">Belongs to the RlpA family.</text>
</comment>
<dbReference type="CDD" id="cd22268">
    <property type="entry name" value="DPBB_RlpA-like"/>
    <property type="match status" value="1"/>
</dbReference>
<proteinExistence type="inferred from homology"/>
<evidence type="ECO:0000256" key="2">
    <source>
        <dbReference type="ARBA" id="ARBA00023316"/>
    </source>
</evidence>
<accession>A0ABS3KM44</accession>
<comment type="caution">
    <text evidence="7">The sequence shown here is derived from an EMBL/GenBank/DDBJ whole genome shotgun (WGS) entry which is preliminary data.</text>
</comment>
<keyword evidence="8" id="KW-1185">Reference proteome</keyword>
<dbReference type="EMBL" id="JACTNG010000002">
    <property type="protein sequence ID" value="MBO1078547.1"/>
    <property type="molecule type" value="Genomic_DNA"/>
</dbReference>
<dbReference type="PANTHER" id="PTHR34183:SF8">
    <property type="entry name" value="ENDOLYTIC PEPTIDOGLYCAN TRANSGLYCOSYLASE RLPA-RELATED"/>
    <property type="match status" value="1"/>
</dbReference>
<dbReference type="EC" id="4.2.2.-" evidence="3"/>
<comment type="function">
    <text evidence="3">Lytic transglycosylase with a strong preference for naked glycan strands that lack stem peptides.</text>
</comment>
<name>A0ABS3KM44_9PROT</name>
<evidence type="ECO:0000256" key="5">
    <source>
        <dbReference type="SAM" id="MobiDB-lite"/>
    </source>
</evidence>
<dbReference type="InterPro" id="IPR036908">
    <property type="entry name" value="RlpA-like_sf"/>
</dbReference>
<dbReference type="InterPro" id="IPR009009">
    <property type="entry name" value="RlpA-like_DPBB"/>
</dbReference>
<feature type="region of interest" description="Disordered" evidence="5">
    <location>
        <begin position="15"/>
        <end position="44"/>
    </location>
</feature>
<evidence type="ECO:0000313" key="8">
    <source>
        <dbReference type="Proteomes" id="UP001518989"/>
    </source>
</evidence>
<gene>
    <name evidence="3" type="primary">rlpA</name>
    <name evidence="7" type="ORF">IAI61_05855</name>
</gene>
<keyword evidence="1 3" id="KW-0456">Lyase</keyword>
<dbReference type="RefSeq" id="WP_207415963.1">
    <property type="nucleotide sequence ID" value="NZ_JACTNG010000002.1"/>
</dbReference>
<dbReference type="InterPro" id="IPR012997">
    <property type="entry name" value="RplA"/>
</dbReference>
<evidence type="ECO:0000313" key="7">
    <source>
        <dbReference type="EMBL" id="MBO1078547.1"/>
    </source>
</evidence>
<protein>
    <recommendedName>
        <fullName evidence="3">Endolytic peptidoglycan transglycosylase RlpA</fullName>
        <ecNumber evidence="3">4.2.2.-</ecNumber>
    </recommendedName>
</protein>
<keyword evidence="2 3" id="KW-0961">Cell wall biogenesis/degradation</keyword>
<reference evidence="7 8" key="1">
    <citation type="submission" date="2020-09" db="EMBL/GenBank/DDBJ databases">
        <title>Roseomonas.</title>
        <authorList>
            <person name="Zhu W."/>
        </authorList>
    </citation>
    <scope>NUCLEOTIDE SEQUENCE [LARGE SCALE GENOMIC DNA]</scope>
    <source>
        <strain evidence="7 8">573</strain>
    </source>
</reference>
<feature type="domain" description="RlpA-like protein double-psi beta-barrel" evidence="6">
    <location>
        <begin position="43"/>
        <end position="130"/>
    </location>
</feature>